<sequence length="60" mass="7234">MRTRVKYLQERVMRQFGYVQTIPRHPHQYAPVNKSAQQIDNQFVRFMDRVLTPQMLGTRA</sequence>
<evidence type="ECO:0000313" key="1">
    <source>
        <dbReference type="EMBL" id="MCI93155.1"/>
    </source>
</evidence>
<dbReference type="AlphaFoldDB" id="A0A392W2M1"/>
<reference evidence="1 2" key="1">
    <citation type="journal article" date="2018" name="Front. Plant Sci.">
        <title>Red Clover (Trifolium pratense) and Zigzag Clover (T. medium) - A Picture of Genomic Similarities and Differences.</title>
        <authorList>
            <person name="Dluhosova J."/>
            <person name="Istvanek J."/>
            <person name="Nedelnik J."/>
            <person name="Repkova J."/>
        </authorList>
    </citation>
    <scope>NUCLEOTIDE SEQUENCE [LARGE SCALE GENOMIC DNA]</scope>
    <source>
        <strain evidence="2">cv. 10/8</strain>
        <tissue evidence="1">Leaf</tissue>
    </source>
</reference>
<dbReference type="EMBL" id="LXQA011320952">
    <property type="protein sequence ID" value="MCI93155.1"/>
    <property type="molecule type" value="Genomic_DNA"/>
</dbReference>
<protein>
    <submittedName>
        <fullName evidence="1">Uncharacterized protein</fullName>
    </submittedName>
</protein>
<proteinExistence type="predicted"/>
<dbReference type="Proteomes" id="UP000265520">
    <property type="component" value="Unassembled WGS sequence"/>
</dbReference>
<comment type="caution">
    <text evidence="1">The sequence shown here is derived from an EMBL/GenBank/DDBJ whole genome shotgun (WGS) entry which is preliminary data.</text>
</comment>
<name>A0A392W2M1_9FABA</name>
<evidence type="ECO:0000313" key="2">
    <source>
        <dbReference type="Proteomes" id="UP000265520"/>
    </source>
</evidence>
<accession>A0A392W2M1</accession>
<feature type="non-terminal residue" evidence="1">
    <location>
        <position position="60"/>
    </location>
</feature>
<organism evidence="1 2">
    <name type="scientific">Trifolium medium</name>
    <dbReference type="NCBI Taxonomy" id="97028"/>
    <lineage>
        <taxon>Eukaryota</taxon>
        <taxon>Viridiplantae</taxon>
        <taxon>Streptophyta</taxon>
        <taxon>Embryophyta</taxon>
        <taxon>Tracheophyta</taxon>
        <taxon>Spermatophyta</taxon>
        <taxon>Magnoliopsida</taxon>
        <taxon>eudicotyledons</taxon>
        <taxon>Gunneridae</taxon>
        <taxon>Pentapetalae</taxon>
        <taxon>rosids</taxon>
        <taxon>fabids</taxon>
        <taxon>Fabales</taxon>
        <taxon>Fabaceae</taxon>
        <taxon>Papilionoideae</taxon>
        <taxon>50 kb inversion clade</taxon>
        <taxon>NPAAA clade</taxon>
        <taxon>Hologalegina</taxon>
        <taxon>IRL clade</taxon>
        <taxon>Trifolieae</taxon>
        <taxon>Trifolium</taxon>
    </lineage>
</organism>
<keyword evidence="2" id="KW-1185">Reference proteome</keyword>